<sequence>MNVIGLGVKPTSLGRKDFVMRIVGTMMGLKHTSSEVGFVKRELMHKISEAYMFRVDQSHERSPNSSKSRVIYLASGYEERVGEVFESRVTPLNAWKDARVQRMHVWGARCTGNAAGMHGRRAACAKHGQARGRARACACARAGALACAWAALA</sequence>
<organism evidence="1 2">
    <name type="scientific">Punica granatum</name>
    <name type="common">Pomegranate</name>
    <dbReference type="NCBI Taxonomy" id="22663"/>
    <lineage>
        <taxon>Eukaryota</taxon>
        <taxon>Viridiplantae</taxon>
        <taxon>Streptophyta</taxon>
        <taxon>Embryophyta</taxon>
        <taxon>Tracheophyta</taxon>
        <taxon>Spermatophyta</taxon>
        <taxon>Magnoliopsida</taxon>
        <taxon>eudicotyledons</taxon>
        <taxon>Gunneridae</taxon>
        <taxon>Pentapetalae</taxon>
        <taxon>rosids</taxon>
        <taxon>malvids</taxon>
        <taxon>Myrtales</taxon>
        <taxon>Lythraceae</taxon>
        <taxon>Punica</taxon>
    </lineage>
</organism>
<accession>A0A2I0JTN8</accession>
<reference evidence="1 2" key="1">
    <citation type="submission" date="2017-11" db="EMBL/GenBank/DDBJ databases">
        <title>De-novo sequencing of pomegranate (Punica granatum L.) genome.</title>
        <authorList>
            <person name="Akparov Z."/>
            <person name="Amiraslanov A."/>
            <person name="Hajiyeva S."/>
            <person name="Abbasov M."/>
            <person name="Kaur K."/>
            <person name="Hamwieh A."/>
            <person name="Solovyev V."/>
            <person name="Salamov A."/>
            <person name="Braich B."/>
            <person name="Kosarev P."/>
            <person name="Mahmoud A."/>
            <person name="Hajiyev E."/>
            <person name="Babayeva S."/>
            <person name="Izzatullayeva V."/>
            <person name="Mammadov A."/>
            <person name="Mammadov A."/>
            <person name="Sharifova S."/>
            <person name="Ojaghi J."/>
            <person name="Eynullazada K."/>
            <person name="Bayramov B."/>
            <person name="Abdulazimova A."/>
            <person name="Shahmuradov I."/>
        </authorList>
    </citation>
    <scope>NUCLEOTIDE SEQUENCE [LARGE SCALE GENOMIC DNA]</scope>
    <source>
        <strain evidence="2">cv. AG2017</strain>
        <tissue evidence="1">Leaf</tissue>
    </source>
</reference>
<dbReference type="AlphaFoldDB" id="A0A2I0JTN8"/>
<evidence type="ECO:0000313" key="1">
    <source>
        <dbReference type="EMBL" id="PKI59687.1"/>
    </source>
</evidence>
<dbReference type="EMBL" id="PGOL01001249">
    <property type="protein sequence ID" value="PKI59687.1"/>
    <property type="molecule type" value="Genomic_DNA"/>
</dbReference>
<evidence type="ECO:0000313" key="2">
    <source>
        <dbReference type="Proteomes" id="UP000233551"/>
    </source>
</evidence>
<name>A0A2I0JTN8_PUNGR</name>
<dbReference type="Proteomes" id="UP000233551">
    <property type="component" value="Unassembled WGS sequence"/>
</dbReference>
<feature type="non-terminal residue" evidence="1">
    <location>
        <position position="153"/>
    </location>
</feature>
<protein>
    <submittedName>
        <fullName evidence="1">Uncharacterized protein</fullName>
    </submittedName>
</protein>
<comment type="caution">
    <text evidence="1">The sequence shown here is derived from an EMBL/GenBank/DDBJ whole genome shotgun (WGS) entry which is preliminary data.</text>
</comment>
<keyword evidence="2" id="KW-1185">Reference proteome</keyword>
<proteinExistence type="predicted"/>
<gene>
    <name evidence="1" type="ORF">CRG98_019920</name>
</gene>